<protein>
    <submittedName>
        <fullName evidence="2">Prophage antirepressor</fullName>
    </submittedName>
</protein>
<dbReference type="Pfam" id="PF09669">
    <property type="entry name" value="Phage_pRha"/>
    <property type="match status" value="1"/>
</dbReference>
<proteinExistence type="predicted"/>
<dbReference type="Pfam" id="PF03374">
    <property type="entry name" value="ANT"/>
    <property type="match status" value="1"/>
</dbReference>
<dbReference type="GO" id="GO:0003677">
    <property type="term" value="F:DNA binding"/>
    <property type="evidence" value="ECO:0007669"/>
    <property type="project" value="InterPro"/>
</dbReference>
<accession>A0A174URJ7</accession>
<gene>
    <name evidence="2" type="ORF">ERS852557_03128</name>
</gene>
<evidence type="ECO:0000259" key="1">
    <source>
        <dbReference type="Pfam" id="PF03374"/>
    </source>
</evidence>
<feature type="domain" description="Antirepressor protein C-terminal" evidence="1">
    <location>
        <begin position="132"/>
        <end position="232"/>
    </location>
</feature>
<evidence type="ECO:0000313" key="3">
    <source>
        <dbReference type="Proteomes" id="UP000095541"/>
    </source>
</evidence>
<sequence length="370" mass="42583">MKDLSLIKETMSSIEIAELTGKMHKHVMEAIRVMEPAWVKIAGSNFRLSEYKDSTGRKLPCYELTKTECLYVATKFNDEARAKLVIRWEQLEREKQASPALPGNYLEALKSLIVSEEEKQQLLIQNEIQSEHLKIVAPKADYYDRTLMAKNTVSTTVIAKELGMSAVTLNRKLKEMGIQYKVGQTWVLTAKYQNMGYTETSTYTETIDEETRSYISTVWTQKGREFIHNLFRTNKETTLFSSVSELKNTLQEEDDLRKRVEALGKPILNDMKQIPILLDRYKMMIAKERLSVYERKFFLFVVVSLYDPKALAGKKMKHGLREIIGASLGFENKSTISDNLSNISNYYAHTPKFRKDTKQAYICVGGYQAN</sequence>
<dbReference type="AlphaFoldDB" id="A0A174URJ7"/>
<dbReference type="RefSeq" id="WP_055219950.1">
    <property type="nucleotide sequence ID" value="NZ_CZBI01000004.1"/>
</dbReference>
<reference evidence="2 3" key="1">
    <citation type="submission" date="2015-09" db="EMBL/GenBank/DDBJ databases">
        <authorList>
            <consortium name="Pathogen Informatics"/>
        </authorList>
    </citation>
    <scope>NUCLEOTIDE SEQUENCE [LARGE SCALE GENOMIC DNA]</scope>
    <source>
        <strain evidence="2 3">2789STDY5834945</strain>
    </source>
</reference>
<dbReference type="InterPro" id="IPR014054">
    <property type="entry name" value="Phage_regulatory_Rha"/>
</dbReference>
<dbReference type="InterPro" id="IPR005039">
    <property type="entry name" value="Ant_C"/>
</dbReference>
<organism evidence="2 3">
    <name type="scientific">Bacteroides thetaiotaomicron</name>
    <dbReference type="NCBI Taxonomy" id="818"/>
    <lineage>
        <taxon>Bacteria</taxon>
        <taxon>Pseudomonadati</taxon>
        <taxon>Bacteroidota</taxon>
        <taxon>Bacteroidia</taxon>
        <taxon>Bacteroidales</taxon>
        <taxon>Bacteroidaceae</taxon>
        <taxon>Bacteroides</taxon>
    </lineage>
</organism>
<dbReference type="EMBL" id="CZBI01000004">
    <property type="protein sequence ID" value="CUQ23936.1"/>
    <property type="molecule type" value="Genomic_DNA"/>
</dbReference>
<dbReference type="Proteomes" id="UP000095541">
    <property type="component" value="Unassembled WGS sequence"/>
</dbReference>
<name>A0A174URJ7_BACT4</name>
<evidence type="ECO:0000313" key="2">
    <source>
        <dbReference type="EMBL" id="CUQ23936.1"/>
    </source>
</evidence>